<sequence length="661" mass="69490">MIEEVSQELWRIRAMPYGTARTSAAEAAARRIEAEGPQEKLAEALLDLVEAYTFTGRGDQAFVAFARTLRHWDAHPELFDPGDERNLFWEFKWIAADLPDFPRITRPQAEAMLDDMERRFALRGSGTSAVAMSRFGWAWHSGDPDAERARIAWITMPRDAFDDCRACGIGQQVDFFTEQGRWEEAVALGLTQDASCNIEPAKTRHALALSALMAGDLPLAARSHRLALASLDGSDRDIAQSHGQGFELLARGGHLERALRSLRSEHAELLERAPSPLSRLRFLLGVLAGLAANRDRGETPTGLGAGRATVSELRGWVEGVVDELVAAFDARGGTDYYARLAARARAAERAGVLDLGASGDAAGPRAPGAGASPGPGGSPDPGASAGAGAAPPAADVPAPGRATVSEADPESALAHAEALAAQREYAAAVAPYLTAAAGFEAAGWLERAGLAAAEAAQCAALCGDDPEAHAAFRSATGLLRAAGGDAEARVAVLAAWAPVAVRMADPVPQIVAARTELAAHGAFDAEGLSDELAQRRRTAWRRRRAVLRDALARVVASADPAVLPSGIGPEAAVEEAHAAGEEFAALGLIADAAHAFWAAGRVQRERGDLPGAVWSLESAYEGFGAAGQSEPRLRAAGELIEVLRASGQSDRAEALTSELLR</sequence>
<evidence type="ECO:0008006" key="4">
    <source>
        <dbReference type="Google" id="ProtNLM"/>
    </source>
</evidence>
<evidence type="ECO:0000313" key="2">
    <source>
        <dbReference type="EMBL" id="UOQ58520.1"/>
    </source>
</evidence>
<accession>A0ABY4FQF6</accession>
<feature type="compositionally biased region" description="Low complexity" evidence="1">
    <location>
        <begin position="380"/>
        <end position="402"/>
    </location>
</feature>
<keyword evidence="3" id="KW-1185">Reference proteome</keyword>
<protein>
    <recommendedName>
        <fullName evidence="4">Tetratricopeptide repeat protein</fullName>
    </recommendedName>
</protein>
<gene>
    <name evidence="2" type="ORF">MUN78_06735</name>
</gene>
<name>A0ABY4FQF6_9MICO</name>
<dbReference type="RefSeq" id="WP_244729555.1">
    <property type="nucleotide sequence ID" value="NZ_CP095045.1"/>
</dbReference>
<feature type="region of interest" description="Disordered" evidence="1">
    <location>
        <begin position="357"/>
        <end position="409"/>
    </location>
</feature>
<evidence type="ECO:0000313" key="3">
    <source>
        <dbReference type="Proteomes" id="UP000831786"/>
    </source>
</evidence>
<dbReference type="Proteomes" id="UP000831786">
    <property type="component" value="Chromosome"/>
</dbReference>
<reference evidence="2 3" key="1">
    <citation type="submission" date="2022-04" db="EMBL/GenBank/DDBJ databases">
        <title>Leucobacter sp. isolated from rhizosphere of garlic.</title>
        <authorList>
            <person name="Won M."/>
            <person name="Lee C.-M."/>
            <person name="Woen H.-Y."/>
            <person name="Kwon S.-W."/>
        </authorList>
    </citation>
    <scope>NUCLEOTIDE SEQUENCE [LARGE SCALE GENOMIC DNA]</scope>
    <source>
        <strain evidence="2 3">H21R-40</strain>
    </source>
</reference>
<dbReference type="EMBL" id="CP095045">
    <property type="protein sequence ID" value="UOQ58520.1"/>
    <property type="molecule type" value="Genomic_DNA"/>
</dbReference>
<evidence type="ECO:0000256" key="1">
    <source>
        <dbReference type="SAM" id="MobiDB-lite"/>
    </source>
</evidence>
<proteinExistence type="predicted"/>
<organism evidence="2 3">
    <name type="scientific">Leucobacter allii</name>
    <dbReference type="NCBI Taxonomy" id="2932247"/>
    <lineage>
        <taxon>Bacteria</taxon>
        <taxon>Bacillati</taxon>
        <taxon>Actinomycetota</taxon>
        <taxon>Actinomycetes</taxon>
        <taxon>Micrococcales</taxon>
        <taxon>Microbacteriaceae</taxon>
        <taxon>Leucobacter</taxon>
    </lineage>
</organism>
<feature type="compositionally biased region" description="Low complexity" evidence="1">
    <location>
        <begin position="357"/>
        <end position="370"/>
    </location>
</feature>